<dbReference type="GO" id="GO:0016491">
    <property type="term" value="F:oxidoreductase activity"/>
    <property type="evidence" value="ECO:0007669"/>
    <property type="project" value="InterPro"/>
</dbReference>
<name>A0A317E7S9_9PROT</name>
<comment type="caution">
    <text evidence="8">The sequence shown here is derived from an EMBL/GenBank/DDBJ whole genome shotgun (WGS) entry which is preliminary data.</text>
</comment>
<feature type="binding site" evidence="7">
    <location>
        <position position="121"/>
    </location>
    <ligand>
        <name>[2Fe-2S] cluster</name>
        <dbReference type="ChEBI" id="CHEBI:190135"/>
    </ligand>
</feature>
<evidence type="ECO:0000256" key="6">
    <source>
        <dbReference type="ARBA" id="ARBA00034078"/>
    </source>
</evidence>
<evidence type="ECO:0000313" key="9">
    <source>
        <dbReference type="Proteomes" id="UP000246077"/>
    </source>
</evidence>
<keyword evidence="3 7" id="KW-0479">Metal-binding</keyword>
<dbReference type="GO" id="GO:0046872">
    <property type="term" value="F:metal ion binding"/>
    <property type="evidence" value="ECO:0007669"/>
    <property type="project" value="UniProtKB-KW"/>
</dbReference>
<accession>A0A317E7S9</accession>
<dbReference type="InterPro" id="IPR002023">
    <property type="entry name" value="NuoE-like"/>
</dbReference>
<dbReference type="CDD" id="cd03081">
    <property type="entry name" value="TRX_Fd_NuoE_FDH_gamma"/>
    <property type="match status" value="1"/>
</dbReference>
<dbReference type="InterPro" id="IPR028431">
    <property type="entry name" value="NADP_DH_HndA-like"/>
</dbReference>
<reference evidence="9" key="1">
    <citation type="submission" date="2018-05" db="EMBL/GenBank/DDBJ databases">
        <title>Zavarzinia sp. HR-AS.</title>
        <authorList>
            <person name="Lee Y."/>
            <person name="Jeon C.O."/>
        </authorList>
    </citation>
    <scope>NUCLEOTIDE SEQUENCE [LARGE SCALE GENOMIC DNA]</scope>
    <source>
        <strain evidence="9">DSM 1231</strain>
    </source>
</reference>
<keyword evidence="9" id="KW-1185">Reference proteome</keyword>
<evidence type="ECO:0000256" key="5">
    <source>
        <dbReference type="ARBA" id="ARBA00023014"/>
    </source>
</evidence>
<dbReference type="Gene3D" id="1.10.10.1590">
    <property type="entry name" value="NADH-quinone oxidoreductase subunit E"/>
    <property type="match status" value="1"/>
</dbReference>
<evidence type="ECO:0000256" key="7">
    <source>
        <dbReference type="PIRSR" id="PIRSR000216-1"/>
    </source>
</evidence>
<dbReference type="PANTHER" id="PTHR43342">
    <property type="entry name" value="NADH-QUINONE OXIDOREDUCTASE, E SUBUNIT"/>
    <property type="match status" value="1"/>
</dbReference>
<dbReference type="InterPro" id="IPR041921">
    <property type="entry name" value="NuoE_N"/>
</dbReference>
<sequence length="155" mass="16589">MQAASDRSRLEEIIARFAGIDGATLPVLHAIQDDFGHIPEAAIQMIADAENRSRAEIHGVVSFYHDFRAVPAGRRVIKLCRAEACQSMGGEAIAARIAAHLGLEFGETARDGSITLENIYCLGLCATAPAALVDGKPVGRLTEARAERLLREVAP</sequence>
<comment type="cofactor">
    <cofactor evidence="7">
        <name>[2Fe-2S] cluster</name>
        <dbReference type="ChEBI" id="CHEBI:190135"/>
    </cofactor>
    <text evidence="7">Binds 1 [2Fe-2S] cluster.</text>
</comment>
<feature type="binding site" evidence="7">
    <location>
        <position position="125"/>
    </location>
    <ligand>
        <name>[2Fe-2S] cluster</name>
        <dbReference type="ChEBI" id="CHEBI:190135"/>
    </ligand>
</feature>
<proteinExistence type="inferred from homology"/>
<evidence type="ECO:0000256" key="3">
    <source>
        <dbReference type="ARBA" id="ARBA00022723"/>
    </source>
</evidence>
<dbReference type="Proteomes" id="UP000246077">
    <property type="component" value="Unassembled WGS sequence"/>
</dbReference>
<organism evidence="8 9">
    <name type="scientific">Zavarzinia compransoris</name>
    <dbReference type="NCBI Taxonomy" id="1264899"/>
    <lineage>
        <taxon>Bacteria</taxon>
        <taxon>Pseudomonadati</taxon>
        <taxon>Pseudomonadota</taxon>
        <taxon>Alphaproteobacteria</taxon>
        <taxon>Rhodospirillales</taxon>
        <taxon>Zavarziniaceae</taxon>
        <taxon>Zavarzinia</taxon>
    </lineage>
</organism>
<dbReference type="RefSeq" id="WP_109919222.1">
    <property type="nucleotide sequence ID" value="NZ_QGLF01000001.1"/>
</dbReference>
<dbReference type="Gene3D" id="3.40.30.10">
    <property type="entry name" value="Glutaredoxin"/>
    <property type="match status" value="1"/>
</dbReference>
<dbReference type="GO" id="GO:0051537">
    <property type="term" value="F:2 iron, 2 sulfur cluster binding"/>
    <property type="evidence" value="ECO:0007669"/>
    <property type="project" value="UniProtKB-KW"/>
</dbReference>
<feature type="binding site" evidence="7">
    <location>
        <position position="80"/>
    </location>
    <ligand>
        <name>[2Fe-2S] cluster</name>
        <dbReference type="ChEBI" id="CHEBI:190135"/>
    </ligand>
</feature>
<dbReference type="SUPFAM" id="SSF52833">
    <property type="entry name" value="Thioredoxin-like"/>
    <property type="match status" value="1"/>
</dbReference>
<evidence type="ECO:0000256" key="4">
    <source>
        <dbReference type="ARBA" id="ARBA00023004"/>
    </source>
</evidence>
<dbReference type="PIRSF" id="PIRSF000216">
    <property type="entry name" value="NADH_DH_24kDa"/>
    <property type="match status" value="1"/>
</dbReference>
<evidence type="ECO:0000256" key="1">
    <source>
        <dbReference type="ARBA" id="ARBA00010643"/>
    </source>
</evidence>
<feature type="binding site" evidence="7">
    <location>
        <position position="85"/>
    </location>
    <ligand>
        <name>[2Fe-2S] cluster</name>
        <dbReference type="ChEBI" id="CHEBI:190135"/>
    </ligand>
</feature>
<comment type="similarity">
    <text evidence="1">Belongs to the complex I 24 kDa subunit family.</text>
</comment>
<comment type="cofactor">
    <cofactor evidence="6">
        <name>[2Fe-2S] cluster</name>
        <dbReference type="ChEBI" id="CHEBI:190135"/>
    </cofactor>
</comment>
<keyword evidence="4 7" id="KW-0408">Iron</keyword>
<evidence type="ECO:0000313" key="8">
    <source>
        <dbReference type="EMBL" id="PWR23188.1"/>
    </source>
</evidence>
<dbReference type="AlphaFoldDB" id="A0A317E7S9"/>
<protein>
    <submittedName>
        <fullName evidence="8">Formate dehydrogenase subunit gamma</fullName>
    </submittedName>
</protein>
<dbReference type="EMBL" id="QGLF01000001">
    <property type="protein sequence ID" value="PWR23188.1"/>
    <property type="molecule type" value="Genomic_DNA"/>
</dbReference>
<dbReference type="OrthoDB" id="9807941at2"/>
<keyword evidence="5 7" id="KW-0411">Iron-sulfur</keyword>
<dbReference type="PANTHER" id="PTHR43342:SF2">
    <property type="entry name" value="POTENTIAL NAD-REDUCING HYDROGENASE SUBUNIT"/>
    <property type="match status" value="1"/>
</dbReference>
<evidence type="ECO:0000256" key="2">
    <source>
        <dbReference type="ARBA" id="ARBA00022714"/>
    </source>
</evidence>
<keyword evidence="2 7" id="KW-0001">2Fe-2S</keyword>
<dbReference type="InterPro" id="IPR036249">
    <property type="entry name" value="Thioredoxin-like_sf"/>
</dbReference>
<dbReference type="NCBIfam" id="NF004638">
    <property type="entry name" value="PRK05988.1"/>
    <property type="match status" value="1"/>
</dbReference>
<gene>
    <name evidence="8" type="ORF">DKG75_01040</name>
</gene>
<dbReference type="Pfam" id="PF01257">
    <property type="entry name" value="2Fe-2S_thioredx"/>
    <property type="match status" value="1"/>
</dbReference>